<organism evidence="2 3">
    <name type="scientific">Dichomitus squalens</name>
    <dbReference type="NCBI Taxonomy" id="114155"/>
    <lineage>
        <taxon>Eukaryota</taxon>
        <taxon>Fungi</taxon>
        <taxon>Dikarya</taxon>
        <taxon>Basidiomycota</taxon>
        <taxon>Agaricomycotina</taxon>
        <taxon>Agaricomycetes</taxon>
        <taxon>Polyporales</taxon>
        <taxon>Polyporaceae</taxon>
        <taxon>Dichomitus</taxon>
    </lineage>
</organism>
<evidence type="ECO:0000313" key="3">
    <source>
        <dbReference type="Proteomes" id="UP000292082"/>
    </source>
</evidence>
<dbReference type="AlphaFoldDB" id="A0A4Q9Q1R6"/>
<dbReference type="InterPro" id="IPR011333">
    <property type="entry name" value="SKP1/BTB/POZ_sf"/>
</dbReference>
<gene>
    <name evidence="2" type="ORF">BD310DRAFT_921950</name>
</gene>
<dbReference type="InterPro" id="IPR000210">
    <property type="entry name" value="BTB/POZ_dom"/>
</dbReference>
<feature type="domain" description="BTB" evidence="1">
    <location>
        <begin position="19"/>
        <end position="129"/>
    </location>
</feature>
<reference evidence="2 3" key="1">
    <citation type="submission" date="2019-01" db="EMBL/GenBank/DDBJ databases">
        <title>Draft genome sequences of three monokaryotic isolates of the white-rot basidiomycete fungus Dichomitus squalens.</title>
        <authorList>
            <consortium name="DOE Joint Genome Institute"/>
            <person name="Lopez S.C."/>
            <person name="Andreopoulos B."/>
            <person name="Pangilinan J."/>
            <person name="Lipzen A."/>
            <person name="Riley R."/>
            <person name="Ahrendt S."/>
            <person name="Ng V."/>
            <person name="Barry K."/>
            <person name="Daum C."/>
            <person name="Grigoriev I.V."/>
            <person name="Hilden K.S."/>
            <person name="Makela M.R."/>
            <person name="de Vries R.P."/>
        </authorList>
    </citation>
    <scope>NUCLEOTIDE SEQUENCE [LARGE SCALE GENOMIC DNA]</scope>
    <source>
        <strain evidence="2 3">CBS 464.89</strain>
    </source>
</reference>
<evidence type="ECO:0000313" key="2">
    <source>
        <dbReference type="EMBL" id="TBU61015.1"/>
    </source>
</evidence>
<dbReference type="Gene3D" id="3.30.710.10">
    <property type="entry name" value="Potassium Channel Kv1.1, Chain A"/>
    <property type="match status" value="1"/>
</dbReference>
<protein>
    <recommendedName>
        <fullName evidence="1">BTB domain-containing protein</fullName>
    </recommendedName>
</protein>
<dbReference type="STRING" id="114155.A0A4Q9Q1R6"/>
<dbReference type="CDD" id="cd18186">
    <property type="entry name" value="BTB_POZ_ZBTB_KLHL-like"/>
    <property type="match status" value="1"/>
</dbReference>
<dbReference type="SMART" id="SM00225">
    <property type="entry name" value="BTB"/>
    <property type="match status" value="1"/>
</dbReference>
<proteinExistence type="predicted"/>
<feature type="non-terminal residue" evidence="2">
    <location>
        <position position="516"/>
    </location>
</feature>
<keyword evidence="3" id="KW-1185">Reference proteome</keyword>
<name>A0A4Q9Q1R6_9APHY</name>
<dbReference type="Proteomes" id="UP000292082">
    <property type="component" value="Unassembled WGS sequence"/>
</dbReference>
<sequence>MSQPPAPTFALAPFDNSAADVVLRCRDGVHFRVRSAILLEASPVFAELLAALPCGGATDIQEGPTFEGMPMVVIAEDSDAIDPLLRLCYPTADPVLVDLKDIRPVLAAAIKYQMEEASAVLKKMLLSFLEEQPLRVWAYACLLHLEEEARAAASALLGKELPTKGPEEFHEVSAGDYYRLTKFLRSKGAVEESFTFLKAGSAAAEPPPSKSSTAKPWHCTRELGFTSLPYADIICRSSDGQEFRAHRITLLLASPLLRDGITALCPEAVSGPPPPDALPVLQMGVEGVFLGPLLDMCYAERPPSVYEWHSIYGIVGMMVAARHFGFADILLRLRCGPYLTLADRQPLLGYLLAAQLRFPDIAKSRALEMRHDVYESYGYHPEMERTPAHAYHHLLMHRRRSRVLVAAQAAKVGRPAPPPASDTKIQTMAGLRSADGHPWVQGVVRAYADKLGDADTTRDLYRIQPDYEQLLSDSLANKIWCQRCEHNVRLLTDTRHAWKKIRDELFRNDLAFESGG</sequence>
<dbReference type="Pfam" id="PF00651">
    <property type="entry name" value="BTB"/>
    <property type="match status" value="1"/>
</dbReference>
<dbReference type="EMBL" id="ML145101">
    <property type="protein sequence ID" value="TBU61015.1"/>
    <property type="molecule type" value="Genomic_DNA"/>
</dbReference>
<accession>A0A4Q9Q1R6</accession>
<evidence type="ECO:0000259" key="1">
    <source>
        <dbReference type="SMART" id="SM00225"/>
    </source>
</evidence>
<dbReference type="SUPFAM" id="SSF54695">
    <property type="entry name" value="POZ domain"/>
    <property type="match status" value="1"/>
</dbReference>